<keyword evidence="1" id="KW-1133">Transmembrane helix</keyword>
<organism evidence="2 3">
    <name type="scientific">Microbacterium bovistercoris</name>
    <dbReference type="NCBI Taxonomy" id="2293570"/>
    <lineage>
        <taxon>Bacteria</taxon>
        <taxon>Bacillati</taxon>
        <taxon>Actinomycetota</taxon>
        <taxon>Actinomycetes</taxon>
        <taxon>Micrococcales</taxon>
        <taxon>Microbacteriaceae</taxon>
        <taxon>Microbacterium</taxon>
    </lineage>
</organism>
<name>A0A371NQT7_9MICO</name>
<reference evidence="2 3" key="1">
    <citation type="submission" date="2018-08" db="EMBL/GenBank/DDBJ databases">
        <title>Isolation, diversity and antifungal activity of Actinobacteria from cow dung.</title>
        <authorList>
            <person name="Ling L."/>
        </authorList>
    </citation>
    <scope>NUCLEOTIDE SEQUENCE [LARGE SCALE GENOMIC DNA]</scope>
    <source>
        <strain evidence="2 3">NEAU-LLE</strain>
    </source>
</reference>
<dbReference type="EMBL" id="QUAB01000046">
    <property type="protein sequence ID" value="REJ04501.1"/>
    <property type="molecule type" value="Genomic_DNA"/>
</dbReference>
<dbReference type="RefSeq" id="WP_116242900.1">
    <property type="nucleotide sequence ID" value="NZ_QUAB01000046.1"/>
</dbReference>
<evidence type="ECO:0000256" key="1">
    <source>
        <dbReference type="SAM" id="Phobius"/>
    </source>
</evidence>
<evidence type="ECO:0000313" key="2">
    <source>
        <dbReference type="EMBL" id="REJ04501.1"/>
    </source>
</evidence>
<feature type="transmembrane region" description="Helical" evidence="1">
    <location>
        <begin position="122"/>
        <end position="142"/>
    </location>
</feature>
<keyword evidence="1" id="KW-0812">Transmembrane</keyword>
<sequence>MSALVRTWPAVFAWGCGLLHLGLGASLRAEATGAAGVLAMAALLVLGLGELAWGMASLRAGRPRAPRTAVLGALAGVAVAPAALATGCSAVAVAAALLLALSAVGLASRGKAGSTASTPRRAPGALIAAAAIAAAVVTPALATTDTPSHIGDLPSGGQGVHSGH</sequence>
<proteinExistence type="predicted"/>
<keyword evidence="1" id="KW-0472">Membrane</keyword>
<dbReference type="Proteomes" id="UP000262172">
    <property type="component" value="Unassembled WGS sequence"/>
</dbReference>
<accession>A0A371NQT7</accession>
<feature type="transmembrane region" description="Helical" evidence="1">
    <location>
        <begin position="34"/>
        <end position="53"/>
    </location>
</feature>
<protein>
    <submittedName>
        <fullName evidence="2">Uncharacterized protein</fullName>
    </submittedName>
</protein>
<comment type="caution">
    <text evidence="2">The sequence shown here is derived from an EMBL/GenBank/DDBJ whole genome shotgun (WGS) entry which is preliminary data.</text>
</comment>
<gene>
    <name evidence="2" type="ORF">DY023_13710</name>
</gene>
<dbReference type="AlphaFoldDB" id="A0A371NQT7"/>
<evidence type="ECO:0000313" key="3">
    <source>
        <dbReference type="Proteomes" id="UP000262172"/>
    </source>
</evidence>
<feature type="transmembrane region" description="Helical" evidence="1">
    <location>
        <begin position="90"/>
        <end position="110"/>
    </location>
</feature>
<keyword evidence="3" id="KW-1185">Reference proteome</keyword>